<dbReference type="PROSITE" id="PS50297">
    <property type="entry name" value="ANK_REP_REGION"/>
    <property type="match status" value="1"/>
</dbReference>
<comment type="subcellular location">
    <subcellularLocation>
        <location evidence="1">Endoplasmic reticulum membrane</location>
    </subcellularLocation>
</comment>
<comment type="caution">
    <text evidence="11">The sequence shown here is derived from an EMBL/GenBank/DDBJ whole genome shotgun (WGS) entry which is preliminary data.</text>
</comment>
<evidence type="ECO:0000313" key="12">
    <source>
        <dbReference type="Proteomes" id="UP001055712"/>
    </source>
</evidence>
<dbReference type="Proteomes" id="UP001055712">
    <property type="component" value="Unassembled WGS sequence"/>
</dbReference>
<organism evidence="11 12">
    <name type="scientific">Chlorella vulgaris</name>
    <name type="common">Green alga</name>
    <dbReference type="NCBI Taxonomy" id="3077"/>
    <lineage>
        <taxon>Eukaryota</taxon>
        <taxon>Viridiplantae</taxon>
        <taxon>Chlorophyta</taxon>
        <taxon>core chlorophytes</taxon>
        <taxon>Trebouxiophyceae</taxon>
        <taxon>Chlorellales</taxon>
        <taxon>Chlorellaceae</taxon>
        <taxon>Chlorella clade</taxon>
        <taxon>Chlorella</taxon>
    </lineage>
</organism>
<evidence type="ECO:0000256" key="7">
    <source>
        <dbReference type="ARBA" id="ARBA00037107"/>
    </source>
</evidence>
<dbReference type="Pfam" id="PF11904">
    <property type="entry name" value="ANKRD13_C"/>
    <property type="match status" value="1"/>
</dbReference>
<evidence type="ECO:0000256" key="1">
    <source>
        <dbReference type="ARBA" id="ARBA00004586"/>
    </source>
</evidence>
<evidence type="ECO:0000256" key="3">
    <source>
        <dbReference type="ARBA" id="ARBA00022824"/>
    </source>
</evidence>
<evidence type="ECO:0000313" key="11">
    <source>
        <dbReference type="EMBL" id="KAI3426496.1"/>
    </source>
</evidence>
<dbReference type="EMBL" id="SIDB01000011">
    <property type="protein sequence ID" value="KAI3426496.1"/>
    <property type="molecule type" value="Genomic_DNA"/>
</dbReference>
<dbReference type="Pfam" id="PF12796">
    <property type="entry name" value="Ank_2"/>
    <property type="match status" value="1"/>
</dbReference>
<reference evidence="11" key="2">
    <citation type="submission" date="2020-11" db="EMBL/GenBank/DDBJ databases">
        <authorList>
            <person name="Cecchin M."/>
            <person name="Marcolungo L."/>
            <person name="Rossato M."/>
            <person name="Girolomoni L."/>
            <person name="Cosentino E."/>
            <person name="Cuine S."/>
            <person name="Li-Beisson Y."/>
            <person name="Delledonne M."/>
            <person name="Ballottari M."/>
        </authorList>
    </citation>
    <scope>NUCLEOTIDE SEQUENCE</scope>
    <source>
        <strain evidence="11">211/11P</strain>
        <tissue evidence="11">Whole cell</tissue>
    </source>
</reference>
<dbReference type="SUPFAM" id="SSF48403">
    <property type="entry name" value="Ankyrin repeat"/>
    <property type="match status" value="1"/>
</dbReference>
<keyword evidence="3" id="KW-0256">Endoplasmic reticulum</keyword>
<evidence type="ECO:0000256" key="9">
    <source>
        <dbReference type="SAM" id="MobiDB-lite"/>
    </source>
</evidence>
<evidence type="ECO:0000256" key="5">
    <source>
        <dbReference type="ARBA" id="ARBA00023136"/>
    </source>
</evidence>
<dbReference type="OrthoDB" id="1585644at2759"/>
<dbReference type="AlphaFoldDB" id="A0A9D4YUH8"/>
<keyword evidence="2" id="KW-0677">Repeat</keyword>
<dbReference type="SMART" id="SM00248">
    <property type="entry name" value="ANK"/>
    <property type="match status" value="2"/>
</dbReference>
<feature type="domain" description="Ankyrin repeat" evidence="10">
    <location>
        <begin position="195"/>
        <end position="466"/>
    </location>
</feature>
<evidence type="ECO:0000259" key="10">
    <source>
        <dbReference type="Pfam" id="PF11904"/>
    </source>
</evidence>
<name>A0A9D4YUH8_CHLVU</name>
<dbReference type="Gene3D" id="1.25.40.20">
    <property type="entry name" value="Ankyrin repeat-containing domain"/>
    <property type="match status" value="1"/>
</dbReference>
<evidence type="ECO:0000256" key="8">
    <source>
        <dbReference type="PROSITE-ProRule" id="PRU00023"/>
    </source>
</evidence>
<comment type="function">
    <text evidence="7">Acts as a molecular chaperone for G protein-coupled receptors, regulating their biogenesis and exit from the ER.</text>
</comment>
<evidence type="ECO:0000256" key="2">
    <source>
        <dbReference type="ARBA" id="ARBA00022737"/>
    </source>
</evidence>
<accession>A0A9D4YUH8</accession>
<dbReference type="PANTHER" id="PTHR12447">
    <property type="entry name" value="ANKYRIN REPEAT DOMAIN-CONTAINING PROTEIN 13"/>
    <property type="match status" value="1"/>
</dbReference>
<evidence type="ECO:0000256" key="6">
    <source>
        <dbReference type="ARBA" id="ARBA00023186"/>
    </source>
</evidence>
<keyword evidence="12" id="KW-1185">Reference proteome</keyword>
<evidence type="ECO:0000256" key="4">
    <source>
        <dbReference type="ARBA" id="ARBA00023043"/>
    </source>
</evidence>
<keyword evidence="5" id="KW-0472">Membrane</keyword>
<dbReference type="GO" id="GO:0005789">
    <property type="term" value="C:endoplasmic reticulum membrane"/>
    <property type="evidence" value="ECO:0007669"/>
    <property type="project" value="UniProtKB-SubCell"/>
</dbReference>
<gene>
    <name evidence="11" type="ORF">D9Q98_008862</name>
</gene>
<dbReference type="InterPro" id="IPR002110">
    <property type="entry name" value="Ankyrin_rpt"/>
</dbReference>
<protein>
    <recommendedName>
        <fullName evidence="10">Ankyrin repeat domain-containing protein</fullName>
    </recommendedName>
</protein>
<keyword evidence="6" id="KW-0143">Chaperone</keyword>
<keyword evidence="4 8" id="KW-0040">ANK repeat</keyword>
<feature type="repeat" description="ANK" evidence="8">
    <location>
        <begin position="77"/>
        <end position="109"/>
    </location>
</feature>
<dbReference type="PROSITE" id="PS50088">
    <property type="entry name" value="ANK_REPEAT"/>
    <property type="match status" value="1"/>
</dbReference>
<reference evidence="11" key="1">
    <citation type="journal article" date="2019" name="Plant J.">
        <title>Chlorella vulgaris genome assembly and annotation reveals the molecular basis for metabolic acclimation to high light conditions.</title>
        <authorList>
            <person name="Cecchin M."/>
            <person name="Marcolungo L."/>
            <person name="Rossato M."/>
            <person name="Girolomoni L."/>
            <person name="Cosentino E."/>
            <person name="Cuine S."/>
            <person name="Li-Beisson Y."/>
            <person name="Delledonne M."/>
            <person name="Ballottari M."/>
        </authorList>
    </citation>
    <scope>NUCLEOTIDE SEQUENCE</scope>
    <source>
        <strain evidence="11">211/11P</strain>
    </source>
</reference>
<sequence length="514" mass="57359">MKRLKHEVTVLSHNLNEEFFEALSSTPTATEGQARPGEGSQACDLALHRAAYNGDVDELRRLLPNMSLLQKLQFDPQGNTALHVAVIRHQYEAIRLLLEAGLPPDAKNARRWNSLDEAVALNDVEASKLLYTRLLADAKRAKREKKAQLVAVMRQLPDFSMELHWELGSPLFGLLLRCYAPDDTYHVYKLGDRLRVDGTLMGLEEHRHSLIPHYKRGRFSLLVDAGVSPTTAFLVDHCTRSYFDLYHERKAHLKGIDREVAEMLAEGASKVRVADADFDFKPVKNWRGRQVTEKIDGWQTEVYEASGFLSASTWLKVPVQLPPATSFDQYLQLQLPPDEVAEIASDPLATLQKEQHRGSRWPGDAKPGTGTSACTTASSSTSGGRQGAATAQRFSSRCWLAHGYPVSLAQMIPLLEVVAAGNKHFAQAAAFLRRFPSHTYFPTRVQVPLLWTVYLQLGFRRFSLLGADPADQPALLPDFFELPAGYRLDRFQDGDLLQQNAAPLLERLDSGGAP</sequence>
<feature type="compositionally biased region" description="Low complexity" evidence="9">
    <location>
        <begin position="368"/>
        <end position="387"/>
    </location>
</feature>
<proteinExistence type="predicted"/>
<dbReference type="PANTHER" id="PTHR12447:SF25">
    <property type="entry name" value="ANKYRIN REPEAT DOMAIN-CONTAINING PROTEIN 13C"/>
    <property type="match status" value="1"/>
</dbReference>
<dbReference type="InterPro" id="IPR021832">
    <property type="entry name" value="ANKRD13"/>
</dbReference>
<dbReference type="InterPro" id="IPR036770">
    <property type="entry name" value="Ankyrin_rpt-contain_sf"/>
</dbReference>
<feature type="region of interest" description="Disordered" evidence="9">
    <location>
        <begin position="351"/>
        <end position="387"/>
    </location>
</feature>
<dbReference type="InterPro" id="IPR055285">
    <property type="entry name" value="ANKRD13_C"/>
</dbReference>